<name>A0ACC5U677_9FLAO</name>
<keyword evidence="2" id="KW-1185">Reference proteome</keyword>
<proteinExistence type="predicted"/>
<evidence type="ECO:0000313" key="1">
    <source>
        <dbReference type="EMBL" id="MBU2949809.1"/>
    </source>
</evidence>
<sequence length="598" mass="68783">MRIHTLKYFFILFFLSWVHQATSQSTLNVQIKRVKRALFIFNISEQIQFNDTNTSPDFIIGVLGKDRTSIDLKGLAQKRQIKNKSVRIINFASIKDITDVDVVYVNSNKNFGIDYILHKISGNNTLLITEDFPFNSSMVNIVNIGEDFQYEINEDLLAKNNLTPLLSLKQNAISTIEKWKQLFQDTEEKLEETQEALEIAKDDIKHKDEDITVQKKTINTINSQINKQKNVLNNQKSEINELLSLSEFQKKKYSEKLTIEKELEARILKQIDSLKEKQAFIDLTNNTIASQAKILKNQKQEIDSKAEKINNINTNLNTQKTVNYLLLALLILFLIAAILLYRNYASIKFLNKDLQEKNNDIFNKSLEIASKNKELEEFAYITSHDLKEPLTTISGLIDLLQDDYKDKLDEDAIISMNFISKSSNRMRNLIDALLNYSRLGKAKEKSEINCNTLVADIISDLDNAIHRNKATIQYQDLPTLRASQIELVVLFQNLINNAIKFKKADVDPIINISCKTTIPELQTQVFWQFEITDNGIGIKNKHKDKIFAIFQRLHSRETYEGTGIGLAFCKKIVETLGGQIWFESTINQGTTFFFTIPK</sequence>
<gene>
    <name evidence="1" type="ORF">KO493_03745</name>
</gene>
<reference evidence="1" key="1">
    <citation type="submission" date="2021-05" db="EMBL/GenBank/DDBJ databases">
        <title>Draft genomes of bacteria isolated from model marine particles.</title>
        <authorList>
            <person name="Datta M.S."/>
            <person name="Schwartzman J.A."/>
            <person name="Enke T.N."/>
            <person name="Saavedra J."/>
            <person name="Cermak N."/>
            <person name="Cordero O.X."/>
        </authorList>
    </citation>
    <scope>NUCLEOTIDE SEQUENCE</scope>
    <source>
        <strain evidence="1">I2M19</strain>
    </source>
</reference>
<organism evidence="1 2">
    <name type="scientific">Pseudotamlana agarivorans</name>
    <dbReference type="NCBI Taxonomy" id="481183"/>
    <lineage>
        <taxon>Bacteria</taxon>
        <taxon>Pseudomonadati</taxon>
        <taxon>Bacteroidota</taxon>
        <taxon>Flavobacteriia</taxon>
        <taxon>Flavobacteriales</taxon>
        <taxon>Flavobacteriaceae</taxon>
        <taxon>Pseudotamlana</taxon>
    </lineage>
</organism>
<dbReference type="EMBL" id="JAHKPD010000008">
    <property type="protein sequence ID" value="MBU2949809.1"/>
    <property type="molecule type" value="Genomic_DNA"/>
</dbReference>
<accession>A0ACC5U677</accession>
<evidence type="ECO:0000313" key="2">
    <source>
        <dbReference type="Proteomes" id="UP001647509"/>
    </source>
</evidence>
<comment type="caution">
    <text evidence="1">The sequence shown here is derived from an EMBL/GenBank/DDBJ whole genome shotgun (WGS) entry which is preliminary data.</text>
</comment>
<dbReference type="Proteomes" id="UP001647509">
    <property type="component" value="Unassembled WGS sequence"/>
</dbReference>
<protein>
    <submittedName>
        <fullName evidence="1">DUF4154 domain-containing protein</fullName>
    </submittedName>
</protein>